<dbReference type="AlphaFoldDB" id="D7L588"/>
<reference evidence="2" key="1">
    <citation type="journal article" date="2011" name="Nat. Genet.">
        <title>The Arabidopsis lyrata genome sequence and the basis of rapid genome size change.</title>
        <authorList>
            <person name="Hu T.T."/>
            <person name="Pattyn P."/>
            <person name="Bakker E.G."/>
            <person name="Cao J."/>
            <person name="Cheng J.-F."/>
            <person name="Clark R.M."/>
            <person name="Fahlgren N."/>
            <person name="Fawcett J.A."/>
            <person name="Grimwood J."/>
            <person name="Gundlach H."/>
            <person name="Haberer G."/>
            <person name="Hollister J.D."/>
            <person name="Ossowski S."/>
            <person name="Ottilar R.P."/>
            <person name="Salamov A.A."/>
            <person name="Schneeberger K."/>
            <person name="Spannagl M."/>
            <person name="Wang X."/>
            <person name="Yang L."/>
            <person name="Nasrallah M.E."/>
            <person name="Bergelson J."/>
            <person name="Carrington J.C."/>
            <person name="Gaut B.S."/>
            <person name="Schmutz J."/>
            <person name="Mayer K.F.X."/>
            <person name="Van de Peer Y."/>
            <person name="Grigoriev I.V."/>
            <person name="Nordborg M."/>
            <person name="Weigel D."/>
            <person name="Guo Y.-L."/>
        </authorList>
    </citation>
    <scope>NUCLEOTIDE SEQUENCE [LARGE SCALE GENOMIC DNA]</scope>
    <source>
        <strain evidence="2">cv. MN47</strain>
    </source>
</reference>
<name>D7L588_ARALL</name>
<accession>D7L588</accession>
<dbReference type="HOGENOM" id="CLU_3130328_0_0_1"/>
<evidence type="ECO:0000313" key="2">
    <source>
        <dbReference type="Proteomes" id="UP000008694"/>
    </source>
</evidence>
<evidence type="ECO:0000313" key="1">
    <source>
        <dbReference type="EMBL" id="EFH60187.1"/>
    </source>
</evidence>
<keyword evidence="2" id="KW-1185">Reference proteome</keyword>
<dbReference type="EMBL" id="GL348715">
    <property type="protein sequence ID" value="EFH60187.1"/>
    <property type="molecule type" value="Genomic_DNA"/>
</dbReference>
<dbReference type="Gramene" id="fgenesh2_kg.3__3136__AT5G06020.1">
    <property type="protein sequence ID" value="fgenesh2_kg.3__3136__AT5G06020.1"/>
    <property type="gene ID" value="fgenesh2_kg.3__3136__AT5G06020.1"/>
</dbReference>
<feature type="non-terminal residue" evidence="1">
    <location>
        <position position="1"/>
    </location>
</feature>
<sequence>GEPFPTRGPLTTITVRNNNDYLLGIHRKSKDDISVSTFSKKVNYMVGNFM</sequence>
<proteinExistence type="predicted"/>
<gene>
    <name evidence="1" type="ORF">ARALYDRAFT_480435</name>
</gene>
<protein>
    <submittedName>
        <fullName evidence="1">Uncharacterized protein</fullName>
    </submittedName>
</protein>
<organism evidence="2">
    <name type="scientific">Arabidopsis lyrata subsp. lyrata</name>
    <name type="common">Lyre-leaved rock-cress</name>
    <dbReference type="NCBI Taxonomy" id="81972"/>
    <lineage>
        <taxon>Eukaryota</taxon>
        <taxon>Viridiplantae</taxon>
        <taxon>Streptophyta</taxon>
        <taxon>Embryophyta</taxon>
        <taxon>Tracheophyta</taxon>
        <taxon>Spermatophyta</taxon>
        <taxon>Magnoliopsida</taxon>
        <taxon>eudicotyledons</taxon>
        <taxon>Gunneridae</taxon>
        <taxon>Pentapetalae</taxon>
        <taxon>rosids</taxon>
        <taxon>malvids</taxon>
        <taxon>Brassicales</taxon>
        <taxon>Brassicaceae</taxon>
        <taxon>Camelineae</taxon>
        <taxon>Arabidopsis</taxon>
    </lineage>
</organism>
<dbReference type="Proteomes" id="UP000008694">
    <property type="component" value="Unassembled WGS sequence"/>
</dbReference>